<protein>
    <submittedName>
        <fullName evidence="2">Uncharacterized protein</fullName>
    </submittedName>
</protein>
<accession>A0A8X6KRM5</accession>
<keyword evidence="3" id="KW-1185">Reference proteome</keyword>
<dbReference type="Proteomes" id="UP000887116">
    <property type="component" value="Unassembled WGS sequence"/>
</dbReference>
<feature type="region of interest" description="Disordered" evidence="1">
    <location>
        <begin position="1"/>
        <end position="22"/>
    </location>
</feature>
<organism evidence="2 3">
    <name type="scientific">Trichonephila clavata</name>
    <name type="common">Joro spider</name>
    <name type="synonym">Nephila clavata</name>
    <dbReference type="NCBI Taxonomy" id="2740835"/>
    <lineage>
        <taxon>Eukaryota</taxon>
        <taxon>Metazoa</taxon>
        <taxon>Ecdysozoa</taxon>
        <taxon>Arthropoda</taxon>
        <taxon>Chelicerata</taxon>
        <taxon>Arachnida</taxon>
        <taxon>Araneae</taxon>
        <taxon>Araneomorphae</taxon>
        <taxon>Entelegynae</taxon>
        <taxon>Araneoidea</taxon>
        <taxon>Nephilidae</taxon>
        <taxon>Trichonephila</taxon>
    </lineage>
</organism>
<sequence>MASPVVPVESLRSCRNSSEDTTVNATTKHVMLTASLPMLFHNNYHHSDCLPFRGCQSLTLKSIAESEISLKTSMIRSPPTQMCL</sequence>
<comment type="caution">
    <text evidence="2">The sequence shown here is derived from an EMBL/GenBank/DDBJ whole genome shotgun (WGS) entry which is preliminary data.</text>
</comment>
<evidence type="ECO:0000256" key="1">
    <source>
        <dbReference type="SAM" id="MobiDB-lite"/>
    </source>
</evidence>
<evidence type="ECO:0000313" key="3">
    <source>
        <dbReference type="Proteomes" id="UP000887116"/>
    </source>
</evidence>
<gene>
    <name evidence="2" type="ORF">TNCT_570051</name>
</gene>
<evidence type="ECO:0000313" key="2">
    <source>
        <dbReference type="EMBL" id="GFQ81511.1"/>
    </source>
</evidence>
<dbReference type="AlphaFoldDB" id="A0A8X6KRM5"/>
<dbReference type="EMBL" id="BMAO01012446">
    <property type="protein sequence ID" value="GFQ81511.1"/>
    <property type="molecule type" value="Genomic_DNA"/>
</dbReference>
<feature type="compositionally biased region" description="Polar residues" evidence="1">
    <location>
        <begin position="13"/>
        <end position="22"/>
    </location>
</feature>
<name>A0A8X6KRM5_TRICU</name>
<reference evidence="2" key="1">
    <citation type="submission" date="2020-07" db="EMBL/GenBank/DDBJ databases">
        <title>Multicomponent nature underlies the extraordinary mechanical properties of spider dragline silk.</title>
        <authorList>
            <person name="Kono N."/>
            <person name="Nakamura H."/>
            <person name="Mori M."/>
            <person name="Yoshida Y."/>
            <person name="Ohtoshi R."/>
            <person name="Malay A.D."/>
            <person name="Moran D.A.P."/>
            <person name="Tomita M."/>
            <person name="Numata K."/>
            <person name="Arakawa K."/>
        </authorList>
    </citation>
    <scope>NUCLEOTIDE SEQUENCE</scope>
</reference>
<proteinExistence type="predicted"/>